<reference evidence="1" key="1">
    <citation type="submission" date="2021-04" db="EMBL/GenBank/DDBJ databases">
        <title>Draft genome sequence data of methanotrophic Methylovulum sp. strain S1L and Methylomonas sp. strain S2AM isolated from boreal lake water columns.</title>
        <authorList>
            <person name="Rissanen A.J."/>
            <person name="Mangayil R."/>
            <person name="Svenning M.M."/>
            <person name="Khanongnuch R."/>
        </authorList>
    </citation>
    <scope>NUCLEOTIDE SEQUENCE</scope>
    <source>
        <strain evidence="1">S2AM</strain>
    </source>
</reference>
<dbReference type="KEGG" id="mpad:KEF85_01730"/>
<dbReference type="PANTHER" id="PTHR10151:SF120">
    <property type="entry name" value="BIS(5'-ADENOSYL)-TRIPHOSPHATASE"/>
    <property type="match status" value="1"/>
</dbReference>
<keyword evidence="2" id="KW-1185">Reference proteome</keyword>
<dbReference type="AlphaFoldDB" id="A0A975R9A7"/>
<gene>
    <name evidence="1" type="ORF">KEF85_01730</name>
</gene>
<dbReference type="PANTHER" id="PTHR10151">
    <property type="entry name" value="ECTONUCLEOTIDE PYROPHOSPHATASE/PHOSPHODIESTERASE"/>
    <property type="match status" value="1"/>
</dbReference>
<evidence type="ECO:0000313" key="2">
    <source>
        <dbReference type="Proteomes" id="UP000676649"/>
    </source>
</evidence>
<proteinExistence type="predicted"/>
<evidence type="ECO:0000313" key="1">
    <source>
        <dbReference type="EMBL" id="QWF71240.1"/>
    </source>
</evidence>
<accession>A0A975R9A7</accession>
<dbReference type="GO" id="GO:0016787">
    <property type="term" value="F:hydrolase activity"/>
    <property type="evidence" value="ECO:0007669"/>
    <property type="project" value="UniProtKB-ARBA"/>
</dbReference>
<organism evidence="1 2">
    <name type="scientific">Methylomonas paludis</name>
    <dbReference type="NCBI Taxonomy" id="1173101"/>
    <lineage>
        <taxon>Bacteria</taxon>
        <taxon>Pseudomonadati</taxon>
        <taxon>Pseudomonadota</taxon>
        <taxon>Gammaproteobacteria</taxon>
        <taxon>Methylococcales</taxon>
        <taxon>Methylococcaceae</taxon>
        <taxon>Methylomonas</taxon>
    </lineage>
</organism>
<dbReference type="InterPro" id="IPR002591">
    <property type="entry name" value="Phosphodiest/P_Trfase"/>
</dbReference>
<dbReference type="Pfam" id="PF01663">
    <property type="entry name" value="Phosphodiest"/>
    <property type="match status" value="1"/>
</dbReference>
<name>A0A975R9A7_9GAMM</name>
<protein>
    <submittedName>
        <fullName evidence="1">Alkaline phosphatase family protein</fullName>
    </submittedName>
</protein>
<dbReference type="InterPro" id="IPR017850">
    <property type="entry name" value="Alkaline_phosphatase_core_sf"/>
</dbReference>
<dbReference type="EMBL" id="CP073754">
    <property type="protein sequence ID" value="QWF71240.1"/>
    <property type="molecule type" value="Genomic_DNA"/>
</dbReference>
<sequence>MLLISVDGLHQNDLDWFVQQNHNSTLATIVNNGIKYTNASTPFPSDSFPGLVAQATGGNPQSTGIYYDDSYSRALLPLGTSVTDCQAKTVAAGAEVQYAENIDKTTNGLLLLDAGQGISGLYPVPAFTPGVLDQVPTTILSLKSSPADIRSTLIDPTQLPVDPSTCNVVYPHQYLQVNTIFEVAKAHGLNTAWTDKHPAYEILNGPSGTGVDDLFAPEINSQIADNASAADWTKNNINTQRYDSIKVVSIINEINGYDHAGIKNPGTPAIFGMNFQAVSTAQKLNTSTTPESPTVAELGGYTNNGTVPGQVVQSALSFVDSSLKQIFDEINNNPSTQANTAIIISAKHGQSPQSRSDLTIIDDGALTTALNNAWAQKNPKAKLPLVAHAMDDDGVLLWLNDRSTAALSFTKQFLLNYTTGKTLSGVKVPAGVGSDSAGVKISKPFSNAGLRAVYAGVDAQKLINVKATDQRVPDVIGIAKQGSVYAGGSLSKVAEHGGYSINDRHVPILVWGPGIKHGVSVNSNVETTQIAPTILKLLGLDPSQLQAVQAEKTQVLPQIN</sequence>
<dbReference type="Proteomes" id="UP000676649">
    <property type="component" value="Chromosome"/>
</dbReference>
<dbReference type="Gene3D" id="3.40.720.10">
    <property type="entry name" value="Alkaline Phosphatase, subunit A"/>
    <property type="match status" value="2"/>
</dbReference>
<dbReference type="RefSeq" id="WP_215582985.1">
    <property type="nucleotide sequence ID" value="NZ_CP073754.1"/>
</dbReference>
<dbReference type="SUPFAM" id="SSF53649">
    <property type="entry name" value="Alkaline phosphatase-like"/>
    <property type="match status" value="1"/>
</dbReference>